<dbReference type="RefSeq" id="WP_092569798.1">
    <property type="nucleotide sequence ID" value="NZ_FOEN01000001.1"/>
</dbReference>
<dbReference type="Gene3D" id="2.30.42.10">
    <property type="match status" value="1"/>
</dbReference>
<comment type="similarity">
    <text evidence="1 5">Belongs to the peptidase S41A family.</text>
</comment>
<dbReference type="Pfam" id="PF22694">
    <property type="entry name" value="CtpB_N-like"/>
    <property type="match status" value="1"/>
</dbReference>
<dbReference type="Pfam" id="PF17820">
    <property type="entry name" value="PDZ_6"/>
    <property type="match status" value="1"/>
</dbReference>
<dbReference type="GO" id="GO:0004175">
    <property type="term" value="F:endopeptidase activity"/>
    <property type="evidence" value="ECO:0007669"/>
    <property type="project" value="TreeGrafter"/>
</dbReference>
<name>A0A1H8Z8W1_9LACT</name>
<evidence type="ECO:0000256" key="4">
    <source>
        <dbReference type="ARBA" id="ARBA00022825"/>
    </source>
</evidence>
<dbReference type="InterPro" id="IPR036365">
    <property type="entry name" value="PGBD-like_sf"/>
</dbReference>
<dbReference type="NCBIfam" id="TIGR00225">
    <property type="entry name" value="prc"/>
    <property type="match status" value="1"/>
</dbReference>
<evidence type="ECO:0000313" key="8">
    <source>
        <dbReference type="Proteomes" id="UP000198833"/>
    </source>
</evidence>
<sequence>MSKRRPAKKFILWLIVMLTMIVTPVQGIQAQGGLDWLFGNEGRASQELSDKDLQMLNDLYRNLKGLYIEDIPKEQLLEGAMKGMVSALGDPYSEFLNAEESQVYEETAEGSFSGVGIQFMANNGVMTVISAVDGTPASKAGIRPNDVILKADDQELTDMDTQEVINLIRGPVGSEVTLTIQRADQTFDVTLTREEIPITTVDGEIDRQDKEIGKIKISQFNGTTYDELVETVEQLRQKGAKRFVFDLRYNPGGLLDQALEISNMFLKDGDVIMQMQEGQAKAISYQASDKDYGDFQISEPYVLLVNEGSASASEILTGAIKENTKAPIVGVTTFGKGSVQTFTNSNSLGELKITFAKWLLPSGTWIHETGIEPTDQVEAASVETAILINPESTLKLGEVSPEVESLGLSLEALGYLKEPKKYFDEQMEAAVKAFQKDHDLKETGQVEGETTQILTEQIRDYLETHDKQYEKAVEILNEYAGQEKEQEAA</sequence>
<dbReference type="GO" id="GO:0007165">
    <property type="term" value="P:signal transduction"/>
    <property type="evidence" value="ECO:0007669"/>
    <property type="project" value="TreeGrafter"/>
</dbReference>
<dbReference type="PANTHER" id="PTHR32060:SF30">
    <property type="entry name" value="CARBOXY-TERMINAL PROCESSING PROTEASE CTPA"/>
    <property type="match status" value="1"/>
</dbReference>
<dbReference type="Pfam" id="PF03572">
    <property type="entry name" value="Peptidase_S41"/>
    <property type="match status" value="1"/>
</dbReference>
<dbReference type="SUPFAM" id="SSF47090">
    <property type="entry name" value="PGBD-like"/>
    <property type="match status" value="1"/>
</dbReference>
<dbReference type="EMBL" id="FOEN01000001">
    <property type="protein sequence ID" value="SEP60058.1"/>
    <property type="molecule type" value="Genomic_DNA"/>
</dbReference>
<dbReference type="InterPro" id="IPR036366">
    <property type="entry name" value="PGBDSf"/>
</dbReference>
<dbReference type="Gene3D" id="3.90.226.10">
    <property type="entry name" value="2-enoyl-CoA Hydratase, Chain A, domain 1"/>
    <property type="match status" value="1"/>
</dbReference>
<reference evidence="7 8" key="1">
    <citation type="submission" date="2016-10" db="EMBL/GenBank/DDBJ databases">
        <authorList>
            <person name="de Groot N.N."/>
        </authorList>
    </citation>
    <scope>NUCLEOTIDE SEQUENCE [LARGE SCALE GENOMIC DNA]</scope>
    <source>
        <strain evidence="7 8">DSM 15695</strain>
    </source>
</reference>
<dbReference type="STRING" id="89093.SAMN04488558_101164"/>
<protein>
    <submittedName>
        <fullName evidence="7">Carboxyl-terminal processing protease</fullName>
    </submittedName>
</protein>
<dbReference type="InterPro" id="IPR004447">
    <property type="entry name" value="Peptidase_S41A"/>
</dbReference>
<dbReference type="SUPFAM" id="SSF52096">
    <property type="entry name" value="ClpP/crotonase"/>
    <property type="match status" value="1"/>
</dbReference>
<accession>A0A1H8Z8W1</accession>
<dbReference type="Gene3D" id="3.30.750.44">
    <property type="match status" value="1"/>
</dbReference>
<evidence type="ECO:0000256" key="3">
    <source>
        <dbReference type="ARBA" id="ARBA00022801"/>
    </source>
</evidence>
<evidence type="ECO:0000259" key="6">
    <source>
        <dbReference type="PROSITE" id="PS50106"/>
    </source>
</evidence>
<keyword evidence="4 5" id="KW-0720">Serine protease</keyword>
<dbReference type="OrthoDB" id="9812068at2"/>
<gene>
    <name evidence="7" type="ORF">SAMN04488558_101164</name>
</gene>
<dbReference type="GO" id="GO:0006508">
    <property type="term" value="P:proteolysis"/>
    <property type="evidence" value="ECO:0007669"/>
    <property type="project" value="UniProtKB-KW"/>
</dbReference>
<dbReference type="SMART" id="SM00245">
    <property type="entry name" value="TSPc"/>
    <property type="match status" value="1"/>
</dbReference>
<dbReference type="GO" id="GO:0030288">
    <property type="term" value="C:outer membrane-bounded periplasmic space"/>
    <property type="evidence" value="ECO:0007669"/>
    <property type="project" value="TreeGrafter"/>
</dbReference>
<evidence type="ECO:0000256" key="5">
    <source>
        <dbReference type="RuleBase" id="RU004404"/>
    </source>
</evidence>
<dbReference type="SUPFAM" id="SSF50156">
    <property type="entry name" value="PDZ domain-like"/>
    <property type="match status" value="1"/>
</dbReference>
<dbReference type="CDD" id="cd07560">
    <property type="entry name" value="Peptidase_S41_CPP"/>
    <property type="match status" value="1"/>
</dbReference>
<evidence type="ECO:0000313" key="7">
    <source>
        <dbReference type="EMBL" id="SEP60058.1"/>
    </source>
</evidence>
<dbReference type="InterPro" id="IPR036034">
    <property type="entry name" value="PDZ_sf"/>
</dbReference>
<dbReference type="Gene3D" id="1.10.101.10">
    <property type="entry name" value="PGBD-like superfamily/PGBD"/>
    <property type="match status" value="1"/>
</dbReference>
<keyword evidence="2 5" id="KW-0645">Protease</keyword>
<dbReference type="InterPro" id="IPR055210">
    <property type="entry name" value="CtpA/B_N"/>
</dbReference>
<dbReference type="PROSITE" id="PS50106">
    <property type="entry name" value="PDZ"/>
    <property type="match status" value="1"/>
</dbReference>
<keyword evidence="3 5" id="KW-0378">Hydrolase</keyword>
<organism evidence="7 8">
    <name type="scientific">Ignavigranum ruoffiae</name>
    <dbReference type="NCBI Taxonomy" id="89093"/>
    <lineage>
        <taxon>Bacteria</taxon>
        <taxon>Bacillati</taxon>
        <taxon>Bacillota</taxon>
        <taxon>Bacilli</taxon>
        <taxon>Lactobacillales</taxon>
        <taxon>Aerococcaceae</taxon>
        <taxon>Ignavigranum</taxon>
    </lineage>
</organism>
<dbReference type="Pfam" id="PF01471">
    <property type="entry name" value="PG_binding_1"/>
    <property type="match status" value="1"/>
</dbReference>
<dbReference type="InterPro" id="IPR001478">
    <property type="entry name" value="PDZ"/>
</dbReference>
<dbReference type="PANTHER" id="PTHR32060">
    <property type="entry name" value="TAIL-SPECIFIC PROTEASE"/>
    <property type="match status" value="1"/>
</dbReference>
<dbReference type="SMART" id="SM00228">
    <property type="entry name" value="PDZ"/>
    <property type="match status" value="1"/>
</dbReference>
<dbReference type="CDD" id="cd06782">
    <property type="entry name" value="cpPDZ_CPP-like"/>
    <property type="match status" value="1"/>
</dbReference>
<dbReference type="InterPro" id="IPR041489">
    <property type="entry name" value="PDZ_6"/>
</dbReference>
<dbReference type="AlphaFoldDB" id="A0A1H8Z8W1"/>
<dbReference type="Proteomes" id="UP000198833">
    <property type="component" value="Unassembled WGS sequence"/>
</dbReference>
<keyword evidence="8" id="KW-1185">Reference proteome</keyword>
<evidence type="ECO:0000256" key="2">
    <source>
        <dbReference type="ARBA" id="ARBA00022670"/>
    </source>
</evidence>
<dbReference type="GO" id="GO:0008236">
    <property type="term" value="F:serine-type peptidase activity"/>
    <property type="evidence" value="ECO:0007669"/>
    <property type="project" value="UniProtKB-KW"/>
</dbReference>
<dbReference type="InterPro" id="IPR005151">
    <property type="entry name" value="Tail-specific_protease"/>
</dbReference>
<dbReference type="InterPro" id="IPR029045">
    <property type="entry name" value="ClpP/crotonase-like_dom_sf"/>
</dbReference>
<feature type="domain" description="PDZ" evidence="6">
    <location>
        <begin position="101"/>
        <end position="169"/>
    </location>
</feature>
<dbReference type="FunFam" id="2.30.42.10:FF:000063">
    <property type="entry name" value="Peptidase, S41 family"/>
    <property type="match status" value="1"/>
</dbReference>
<proteinExistence type="inferred from homology"/>
<evidence type="ECO:0000256" key="1">
    <source>
        <dbReference type="ARBA" id="ARBA00009179"/>
    </source>
</evidence>
<dbReference type="InterPro" id="IPR002477">
    <property type="entry name" value="Peptidoglycan-bd-like"/>
</dbReference>